<proteinExistence type="predicted"/>
<dbReference type="Proteomes" id="UP000516305">
    <property type="component" value="Chromosome"/>
</dbReference>
<keyword evidence="2" id="KW-1185">Reference proteome</keyword>
<sequence>MGNPERRFRLRQDHEIVGYMRKLSERMVLFSKDGFWWRGYKPEYNEVDEFIGIRDCNNRYIYEWDILYFKVDPDGPYEEGVILWEGNQQVFGIKAIRHDSFFPLELEGISLFNPRELRVFSHLWLNPELKRQLGVQD</sequence>
<name>A0A7H0VFE3_9FLAO</name>
<evidence type="ECO:0008006" key="3">
    <source>
        <dbReference type="Google" id="ProtNLM"/>
    </source>
</evidence>
<dbReference type="SUPFAM" id="SSF159006">
    <property type="entry name" value="YopX-like"/>
    <property type="match status" value="1"/>
</dbReference>
<dbReference type="EMBL" id="CP060139">
    <property type="protein sequence ID" value="QNR24441.1"/>
    <property type="molecule type" value="Genomic_DNA"/>
</dbReference>
<gene>
    <name evidence="1" type="ORF">H4K34_00960</name>
</gene>
<dbReference type="InterPro" id="IPR023385">
    <property type="entry name" value="YopX-like_C"/>
</dbReference>
<dbReference type="KEGG" id="chyd:H4K34_00960"/>
<evidence type="ECO:0000313" key="1">
    <source>
        <dbReference type="EMBL" id="QNR24441.1"/>
    </source>
</evidence>
<accession>A0A7H0VFE3</accession>
<dbReference type="AlphaFoldDB" id="A0A7H0VFE3"/>
<dbReference type="Gene3D" id="2.30.30.290">
    <property type="entry name" value="YopX-like domains"/>
    <property type="match status" value="1"/>
</dbReference>
<dbReference type="RefSeq" id="WP_210758968.1">
    <property type="nucleotide sequence ID" value="NZ_CP060139.1"/>
</dbReference>
<organism evidence="1 2">
    <name type="scientific">Croceimicrobium hydrocarbonivorans</name>
    <dbReference type="NCBI Taxonomy" id="2761580"/>
    <lineage>
        <taxon>Bacteria</taxon>
        <taxon>Pseudomonadati</taxon>
        <taxon>Bacteroidota</taxon>
        <taxon>Flavobacteriia</taxon>
        <taxon>Flavobacteriales</taxon>
        <taxon>Owenweeksiaceae</taxon>
        <taxon>Croceimicrobium</taxon>
    </lineage>
</organism>
<protein>
    <recommendedName>
        <fullName evidence="3">YopX protein domain-containing protein</fullName>
    </recommendedName>
</protein>
<reference evidence="1 2" key="1">
    <citation type="submission" date="2020-08" db="EMBL/GenBank/DDBJ databases">
        <title>Croceimicrobium hydrocarbonivorans gen. nov., sp. nov., a novel marine bacterium isolated from a bacterial consortium that degrades polyethylene terephthalate.</title>
        <authorList>
            <person name="Liu R."/>
        </authorList>
    </citation>
    <scope>NUCLEOTIDE SEQUENCE [LARGE SCALE GENOMIC DNA]</scope>
    <source>
        <strain evidence="1 2">A20-9</strain>
    </source>
</reference>
<evidence type="ECO:0000313" key="2">
    <source>
        <dbReference type="Proteomes" id="UP000516305"/>
    </source>
</evidence>